<protein>
    <submittedName>
        <fullName evidence="1">Uncharacterized protein</fullName>
    </submittedName>
</protein>
<dbReference type="Proteomes" id="UP000324800">
    <property type="component" value="Unassembled WGS sequence"/>
</dbReference>
<dbReference type="EMBL" id="SNRW01025246">
    <property type="protein sequence ID" value="KAA6361655.1"/>
    <property type="molecule type" value="Genomic_DNA"/>
</dbReference>
<proteinExistence type="predicted"/>
<name>A0A5J4TW95_9EUKA</name>
<evidence type="ECO:0000313" key="2">
    <source>
        <dbReference type="Proteomes" id="UP000324800"/>
    </source>
</evidence>
<reference evidence="1 2" key="1">
    <citation type="submission" date="2019-03" db="EMBL/GenBank/DDBJ databases">
        <title>Single cell metagenomics reveals metabolic interactions within the superorganism composed of flagellate Streblomastix strix and complex community of Bacteroidetes bacteria on its surface.</title>
        <authorList>
            <person name="Treitli S.C."/>
            <person name="Kolisko M."/>
            <person name="Husnik F."/>
            <person name="Keeling P."/>
            <person name="Hampl V."/>
        </authorList>
    </citation>
    <scope>NUCLEOTIDE SEQUENCE [LARGE SCALE GENOMIC DNA]</scope>
    <source>
        <strain evidence="1">ST1C</strain>
    </source>
</reference>
<accession>A0A5J4TW95</accession>
<comment type="caution">
    <text evidence="1">The sequence shown here is derived from an EMBL/GenBank/DDBJ whole genome shotgun (WGS) entry which is preliminary data.</text>
</comment>
<evidence type="ECO:0000313" key="1">
    <source>
        <dbReference type="EMBL" id="KAA6361655.1"/>
    </source>
</evidence>
<gene>
    <name evidence="1" type="ORF">EZS28_042819</name>
</gene>
<dbReference type="AlphaFoldDB" id="A0A5J4TW95"/>
<sequence>MKIELEKQERGTNAQIEQIKKKKIEICQKIIAYLLGKRDDENRKIAIDAGIIDITQTLQYFAEPCHRSTISLLEVPIQYQTIKNIQIPKLLLLEEELTNCQLFKAKEITNIEMRKDIFAYLKTALSSSESWIKNYSKWILGLLAENSSNRAEIEKDGFKIPEDND</sequence>
<organism evidence="1 2">
    <name type="scientific">Streblomastix strix</name>
    <dbReference type="NCBI Taxonomy" id="222440"/>
    <lineage>
        <taxon>Eukaryota</taxon>
        <taxon>Metamonada</taxon>
        <taxon>Preaxostyla</taxon>
        <taxon>Oxymonadida</taxon>
        <taxon>Streblomastigidae</taxon>
        <taxon>Streblomastix</taxon>
    </lineage>
</organism>